<dbReference type="GO" id="GO:0008897">
    <property type="term" value="F:holo-[acyl-carrier-protein] synthase activity"/>
    <property type="evidence" value="ECO:0007669"/>
    <property type="project" value="InterPro"/>
</dbReference>
<dbReference type="OrthoDB" id="190168at2"/>
<protein>
    <recommendedName>
        <fullName evidence="3">4-phosphopantetheinyl transferase</fullName>
    </recommendedName>
</protein>
<name>A0A4Y5YMS8_9MICO</name>
<dbReference type="Gene3D" id="3.90.470.20">
    <property type="entry name" value="4'-phosphopantetheinyl transferase domain"/>
    <property type="match status" value="1"/>
</dbReference>
<proteinExistence type="predicted"/>
<accession>A0A4Y5YMS8</accession>
<evidence type="ECO:0000313" key="1">
    <source>
        <dbReference type="EMBL" id="QDE33994.1"/>
    </source>
</evidence>
<dbReference type="EMBL" id="CP041040">
    <property type="protein sequence ID" value="QDE33994.1"/>
    <property type="molecule type" value="Genomic_DNA"/>
</dbReference>
<evidence type="ECO:0008006" key="3">
    <source>
        <dbReference type="Google" id="ProtNLM"/>
    </source>
</evidence>
<organism evidence="1 2">
    <name type="scientific">Microbacterium foliorum</name>
    <dbReference type="NCBI Taxonomy" id="104336"/>
    <lineage>
        <taxon>Bacteria</taxon>
        <taxon>Bacillati</taxon>
        <taxon>Actinomycetota</taxon>
        <taxon>Actinomycetes</taxon>
        <taxon>Micrococcales</taxon>
        <taxon>Microbacteriaceae</taxon>
        <taxon>Microbacterium</taxon>
    </lineage>
</organism>
<dbReference type="Proteomes" id="UP000316125">
    <property type="component" value="Chromosome"/>
</dbReference>
<sequence length="207" mass="22011">MGEITWRDVTVVWARPPDLQGFTESDAAAMGQGQIDRFRELTGRRAQGFLAGRALIRELVRRLHGSDEVRLSSRCARCGADHGRPRSAGVSLSVSHAEDLVVVAATAGSTLLGVDVEQATADGRLDGLGPLFPDGSAPDLAAWTRIEAAVKADGRGFEIEPPEVLLQPRSDGVEPRVWSATLPGRREPLEVTTLIGPPGYVLSVAVG</sequence>
<dbReference type="AlphaFoldDB" id="A0A4Y5YMS8"/>
<dbReference type="InterPro" id="IPR037143">
    <property type="entry name" value="4-PPantetheinyl_Trfase_dom_sf"/>
</dbReference>
<evidence type="ECO:0000313" key="2">
    <source>
        <dbReference type="Proteomes" id="UP000316125"/>
    </source>
</evidence>
<gene>
    <name evidence="1" type="ORF">FIV50_03835</name>
</gene>
<dbReference type="GO" id="GO:0000287">
    <property type="term" value="F:magnesium ion binding"/>
    <property type="evidence" value="ECO:0007669"/>
    <property type="project" value="InterPro"/>
</dbReference>
<dbReference type="RefSeq" id="WP_140036274.1">
    <property type="nucleotide sequence ID" value="NZ_CP041040.1"/>
</dbReference>
<reference evidence="1 2" key="1">
    <citation type="submission" date="2019-06" db="EMBL/GenBank/DDBJ databases">
        <title>Complete genome of Microbacterium foliorum M2.</title>
        <authorList>
            <person name="Cao G."/>
        </authorList>
    </citation>
    <scope>NUCLEOTIDE SEQUENCE [LARGE SCALE GENOMIC DNA]</scope>
    <source>
        <strain evidence="1 2">M2</strain>
    </source>
</reference>